<dbReference type="SMART" id="SM00388">
    <property type="entry name" value="HisKA"/>
    <property type="match status" value="1"/>
</dbReference>
<feature type="domain" description="PAS" evidence="8">
    <location>
        <begin position="327"/>
        <end position="397"/>
    </location>
</feature>
<dbReference type="SUPFAM" id="SSF47384">
    <property type="entry name" value="Homodimeric domain of signal transducing histidine kinase"/>
    <property type="match status" value="1"/>
</dbReference>
<dbReference type="EMBL" id="ANHY01000003">
    <property type="protein sequence ID" value="EKV32582.1"/>
    <property type="molecule type" value="Genomic_DNA"/>
</dbReference>
<dbReference type="Proteomes" id="UP000009881">
    <property type="component" value="Unassembled WGS sequence"/>
</dbReference>
<dbReference type="Gene3D" id="3.30.450.20">
    <property type="entry name" value="PAS domain"/>
    <property type="match status" value="2"/>
</dbReference>
<evidence type="ECO:0000313" key="11">
    <source>
        <dbReference type="Proteomes" id="UP000009881"/>
    </source>
</evidence>
<keyword evidence="6" id="KW-0812">Transmembrane</keyword>
<dbReference type="FunFam" id="3.30.565.10:FF:000006">
    <property type="entry name" value="Sensor histidine kinase WalK"/>
    <property type="match status" value="1"/>
</dbReference>
<dbReference type="SUPFAM" id="SSF55785">
    <property type="entry name" value="PYP-like sensor domain (PAS domain)"/>
    <property type="match status" value="1"/>
</dbReference>
<dbReference type="InterPro" id="IPR004358">
    <property type="entry name" value="Sig_transdc_His_kin-like_C"/>
</dbReference>
<dbReference type="EC" id="2.7.13.3" evidence="2"/>
<evidence type="ECO:0000259" key="7">
    <source>
        <dbReference type="PROSITE" id="PS50109"/>
    </source>
</evidence>
<dbReference type="STRING" id="1238182.C882_2661"/>
<dbReference type="CDD" id="cd12914">
    <property type="entry name" value="PDC1_DGC_like"/>
    <property type="match status" value="1"/>
</dbReference>
<dbReference type="PROSITE" id="PS50113">
    <property type="entry name" value="PAC"/>
    <property type="match status" value="1"/>
</dbReference>
<keyword evidence="3" id="KW-0597">Phosphoprotein</keyword>
<dbReference type="AlphaFoldDB" id="K9H4U7"/>
<dbReference type="Pfam" id="PF00512">
    <property type="entry name" value="HisKA"/>
    <property type="match status" value="1"/>
</dbReference>
<dbReference type="InterPro" id="IPR035965">
    <property type="entry name" value="PAS-like_dom_sf"/>
</dbReference>
<evidence type="ECO:0000256" key="5">
    <source>
        <dbReference type="ARBA" id="ARBA00022777"/>
    </source>
</evidence>
<dbReference type="Pfam" id="PF02518">
    <property type="entry name" value="HATPase_c"/>
    <property type="match status" value="1"/>
</dbReference>
<feature type="domain" description="PAC" evidence="9">
    <location>
        <begin position="401"/>
        <end position="459"/>
    </location>
</feature>
<dbReference type="NCBIfam" id="TIGR00229">
    <property type="entry name" value="sensory_box"/>
    <property type="match status" value="1"/>
</dbReference>
<dbReference type="InterPro" id="IPR036890">
    <property type="entry name" value="HATPase_C_sf"/>
</dbReference>
<dbReference type="SUPFAM" id="SSF55874">
    <property type="entry name" value="ATPase domain of HSP90 chaperone/DNA topoisomerase II/histidine kinase"/>
    <property type="match status" value="1"/>
</dbReference>
<dbReference type="Gene3D" id="3.30.565.10">
    <property type="entry name" value="Histidine kinase-like ATPase, C-terminal domain"/>
    <property type="match status" value="1"/>
</dbReference>
<dbReference type="InterPro" id="IPR036097">
    <property type="entry name" value="HisK_dim/P_sf"/>
</dbReference>
<evidence type="ECO:0000256" key="1">
    <source>
        <dbReference type="ARBA" id="ARBA00000085"/>
    </source>
</evidence>
<dbReference type="PRINTS" id="PR00344">
    <property type="entry name" value="BCTRLSENSOR"/>
</dbReference>
<dbReference type="PANTHER" id="PTHR43304:SF1">
    <property type="entry name" value="PAC DOMAIN-CONTAINING PROTEIN"/>
    <property type="match status" value="1"/>
</dbReference>
<evidence type="ECO:0000256" key="4">
    <source>
        <dbReference type="ARBA" id="ARBA00022679"/>
    </source>
</evidence>
<dbReference type="SMART" id="SM00387">
    <property type="entry name" value="HATPase_c"/>
    <property type="match status" value="1"/>
</dbReference>
<dbReference type="InterPro" id="IPR005467">
    <property type="entry name" value="His_kinase_dom"/>
</dbReference>
<dbReference type="SMART" id="SM00091">
    <property type="entry name" value="PAS"/>
    <property type="match status" value="1"/>
</dbReference>
<dbReference type="RefSeq" id="WP_009539070.1">
    <property type="nucleotide sequence ID" value="NZ_ANHY01000003.1"/>
</dbReference>
<keyword evidence="6" id="KW-1133">Transmembrane helix</keyword>
<dbReference type="GO" id="GO:0006355">
    <property type="term" value="P:regulation of DNA-templated transcription"/>
    <property type="evidence" value="ECO:0007669"/>
    <property type="project" value="InterPro"/>
</dbReference>
<dbReference type="CDD" id="cd12915">
    <property type="entry name" value="PDC2_DGC_like"/>
    <property type="match status" value="1"/>
</dbReference>
<dbReference type="InterPro" id="IPR013767">
    <property type="entry name" value="PAS_fold"/>
</dbReference>
<evidence type="ECO:0000256" key="3">
    <source>
        <dbReference type="ARBA" id="ARBA00022553"/>
    </source>
</evidence>
<keyword evidence="11" id="KW-1185">Reference proteome</keyword>
<dbReference type="PANTHER" id="PTHR43304">
    <property type="entry name" value="PHYTOCHROME-LIKE PROTEIN CPH1"/>
    <property type="match status" value="1"/>
</dbReference>
<dbReference type="OrthoDB" id="7320128at2"/>
<dbReference type="InterPro" id="IPR052162">
    <property type="entry name" value="Sensor_kinase/Photoreceptor"/>
</dbReference>
<dbReference type="InterPro" id="IPR000700">
    <property type="entry name" value="PAS-assoc_C"/>
</dbReference>
<dbReference type="PATRIC" id="fig|1238182.3.peg.621"/>
<dbReference type="InterPro" id="IPR000014">
    <property type="entry name" value="PAS"/>
</dbReference>
<dbReference type="Gene3D" id="1.10.287.130">
    <property type="match status" value="1"/>
</dbReference>
<dbReference type="InterPro" id="IPR003594">
    <property type="entry name" value="HATPase_dom"/>
</dbReference>
<name>K9H4U7_9PROT</name>
<organism evidence="10 11">
    <name type="scientific">Caenispirillum salinarum AK4</name>
    <dbReference type="NCBI Taxonomy" id="1238182"/>
    <lineage>
        <taxon>Bacteria</taxon>
        <taxon>Pseudomonadati</taxon>
        <taxon>Pseudomonadota</taxon>
        <taxon>Alphaproteobacteria</taxon>
        <taxon>Rhodospirillales</taxon>
        <taxon>Novispirillaceae</taxon>
        <taxon>Caenispirillum</taxon>
    </lineage>
</organism>
<comment type="caution">
    <text evidence="10">The sequence shown here is derived from an EMBL/GenBank/DDBJ whole genome shotgun (WGS) entry which is preliminary data.</text>
</comment>
<gene>
    <name evidence="10" type="ORF">C882_2661</name>
</gene>
<dbReference type="PROSITE" id="PS50112">
    <property type="entry name" value="PAS"/>
    <property type="match status" value="1"/>
</dbReference>
<dbReference type="PROSITE" id="PS50109">
    <property type="entry name" value="HIS_KIN"/>
    <property type="match status" value="1"/>
</dbReference>
<evidence type="ECO:0000259" key="8">
    <source>
        <dbReference type="PROSITE" id="PS50112"/>
    </source>
</evidence>
<evidence type="ECO:0000313" key="10">
    <source>
        <dbReference type="EMBL" id="EKV32582.1"/>
    </source>
</evidence>
<dbReference type="CDD" id="cd00082">
    <property type="entry name" value="HisKA"/>
    <property type="match status" value="1"/>
</dbReference>
<protein>
    <recommendedName>
        <fullName evidence="2">histidine kinase</fullName>
        <ecNumber evidence="2">2.7.13.3</ecNumber>
    </recommendedName>
</protein>
<dbReference type="Pfam" id="PF00989">
    <property type="entry name" value="PAS"/>
    <property type="match status" value="1"/>
</dbReference>
<dbReference type="GO" id="GO:0000155">
    <property type="term" value="F:phosphorelay sensor kinase activity"/>
    <property type="evidence" value="ECO:0007669"/>
    <property type="project" value="InterPro"/>
</dbReference>
<sequence>MSRTARYFRRTGRQPGSFLVIGLALTLLIWLMGAGFAWHSRATEEDRARDMARGVAETLAFNAAATLGNIDAALRELSQEFGDNWSRYTFERFRATALLRTGLSGVPAVRDAIVLDAQGDVLHRHDRPEPVDMALAEWTAFAAHAAETDDILRLSLRPGADEPLTASRRITGPDGRFMGVVLMTLDRAVLQREMHAGRLWDGAVVGLHAADGAVLAQTSDVLPPDARMPETIAQALTGAQGPGSAALDGSDASDGSDHIVAFDRVGTLPLAVGIAVPKAEALARWREDTTRYFLLLVTLTIVLVVTGLSLRRAVRALSENQRKVIENERRFRSIFSNAGAGIALVDDHGKVAEINEEFARILHRDRGDLIGRDLLELSHPDDLESSAEQAWTVRRGEALSAQYEKRFLLPGGGTVWVEVTLSPQLDVASRDLAPVRPRGSVVVARDITSRRAAREVIQEKTRALERSNVELEEFAYVASHDLQEPLRTVASYLQLLQRRHGDKLDGDARDYIRYAVDGAHRMSGLIQDLLQYSRVGRMGRPLAPLPLERPLTSAVHGLASAIAENAATVSLPDDPPVILGDEPEVTRLFQNMIGNAIKYRHPDRPPEVHVTFAEDDGEWVIAVADNGIGIERRYFEKVFKIFQRLHGRDEYDGTGVGLSICKKIAERHGGRIWVTSTPGEGSVFRVALPKLTADTAQDRRDAAVA</sequence>
<dbReference type="CDD" id="cd00130">
    <property type="entry name" value="PAS"/>
    <property type="match status" value="1"/>
</dbReference>
<evidence type="ECO:0000256" key="2">
    <source>
        <dbReference type="ARBA" id="ARBA00012438"/>
    </source>
</evidence>
<evidence type="ECO:0000256" key="6">
    <source>
        <dbReference type="SAM" id="Phobius"/>
    </source>
</evidence>
<evidence type="ECO:0000259" key="9">
    <source>
        <dbReference type="PROSITE" id="PS50113"/>
    </source>
</evidence>
<dbReference type="InterPro" id="IPR003661">
    <property type="entry name" value="HisK_dim/P_dom"/>
</dbReference>
<comment type="catalytic activity">
    <reaction evidence="1">
        <text>ATP + protein L-histidine = ADP + protein N-phospho-L-histidine.</text>
        <dbReference type="EC" id="2.7.13.3"/>
    </reaction>
</comment>
<dbReference type="eggNOG" id="COG4251">
    <property type="taxonomic scope" value="Bacteria"/>
</dbReference>
<feature type="transmembrane region" description="Helical" evidence="6">
    <location>
        <begin position="292"/>
        <end position="310"/>
    </location>
</feature>
<feature type="domain" description="Histidine kinase" evidence="7">
    <location>
        <begin position="477"/>
        <end position="692"/>
    </location>
</feature>
<keyword evidence="4" id="KW-0808">Transferase</keyword>
<keyword evidence="6" id="KW-0472">Membrane</keyword>
<keyword evidence="5 10" id="KW-0418">Kinase</keyword>
<accession>K9H4U7</accession>
<proteinExistence type="predicted"/>
<reference evidence="10 11" key="1">
    <citation type="journal article" date="2013" name="Genome Announc.">
        <title>Draft Genome Sequence of an Alphaproteobacterium, Caenispirillum salinarum AK4(T), Isolated from a Solar Saltern.</title>
        <authorList>
            <person name="Khatri I."/>
            <person name="Singh A."/>
            <person name="Korpole S."/>
            <person name="Pinnaka A.K."/>
            <person name="Subramanian S."/>
        </authorList>
    </citation>
    <scope>NUCLEOTIDE SEQUENCE [LARGE SCALE GENOMIC DNA]</scope>
    <source>
        <strain evidence="10 11">AK4</strain>
    </source>
</reference>